<protein>
    <submittedName>
        <fullName evidence="2">Uncharacterized protein</fullName>
    </submittedName>
</protein>
<feature type="region of interest" description="Disordered" evidence="1">
    <location>
        <begin position="35"/>
        <end position="57"/>
    </location>
</feature>
<proteinExistence type="predicted"/>
<accession>A0A0E9SP41</accession>
<sequence length="57" mass="6534">MKCVIRQAVPTLTSFPWTTVLWRWTSTKGAWCWAATSGPRPSTSGRWGSWRPDRAPR</sequence>
<dbReference type="EMBL" id="GBXM01065433">
    <property type="protein sequence ID" value="JAH43144.1"/>
    <property type="molecule type" value="Transcribed_RNA"/>
</dbReference>
<organism evidence="2">
    <name type="scientific">Anguilla anguilla</name>
    <name type="common">European freshwater eel</name>
    <name type="synonym">Muraena anguilla</name>
    <dbReference type="NCBI Taxonomy" id="7936"/>
    <lineage>
        <taxon>Eukaryota</taxon>
        <taxon>Metazoa</taxon>
        <taxon>Chordata</taxon>
        <taxon>Craniata</taxon>
        <taxon>Vertebrata</taxon>
        <taxon>Euteleostomi</taxon>
        <taxon>Actinopterygii</taxon>
        <taxon>Neopterygii</taxon>
        <taxon>Teleostei</taxon>
        <taxon>Anguilliformes</taxon>
        <taxon>Anguillidae</taxon>
        <taxon>Anguilla</taxon>
    </lineage>
</organism>
<dbReference type="AlphaFoldDB" id="A0A0E9SP41"/>
<reference evidence="2" key="1">
    <citation type="submission" date="2014-11" db="EMBL/GenBank/DDBJ databases">
        <authorList>
            <person name="Amaro Gonzalez C."/>
        </authorList>
    </citation>
    <scope>NUCLEOTIDE SEQUENCE</scope>
</reference>
<evidence type="ECO:0000256" key="1">
    <source>
        <dbReference type="SAM" id="MobiDB-lite"/>
    </source>
</evidence>
<name>A0A0E9SP41_ANGAN</name>
<evidence type="ECO:0000313" key="2">
    <source>
        <dbReference type="EMBL" id="JAH43144.1"/>
    </source>
</evidence>
<reference evidence="2" key="2">
    <citation type="journal article" date="2015" name="Fish Shellfish Immunol.">
        <title>Early steps in the European eel (Anguilla anguilla)-Vibrio vulnificus interaction in the gills: Role of the RtxA13 toxin.</title>
        <authorList>
            <person name="Callol A."/>
            <person name="Pajuelo D."/>
            <person name="Ebbesson L."/>
            <person name="Teles M."/>
            <person name="MacKenzie S."/>
            <person name="Amaro C."/>
        </authorList>
    </citation>
    <scope>NUCLEOTIDE SEQUENCE</scope>
</reference>